<gene>
    <name evidence="1" type="ORF">MLD38_011841</name>
</gene>
<keyword evidence="2" id="KW-1185">Reference proteome</keyword>
<evidence type="ECO:0000313" key="2">
    <source>
        <dbReference type="Proteomes" id="UP001057402"/>
    </source>
</evidence>
<evidence type="ECO:0000313" key="1">
    <source>
        <dbReference type="EMBL" id="KAI4373757.1"/>
    </source>
</evidence>
<dbReference type="EMBL" id="CM042883">
    <property type="protein sequence ID" value="KAI4373757.1"/>
    <property type="molecule type" value="Genomic_DNA"/>
</dbReference>
<comment type="caution">
    <text evidence="1">The sequence shown here is derived from an EMBL/GenBank/DDBJ whole genome shotgun (WGS) entry which is preliminary data.</text>
</comment>
<dbReference type="Proteomes" id="UP001057402">
    <property type="component" value="Chromosome 4"/>
</dbReference>
<accession>A0ACB9R5P5</accession>
<name>A0ACB9R5P5_9MYRT</name>
<organism evidence="1 2">
    <name type="scientific">Melastoma candidum</name>
    <dbReference type="NCBI Taxonomy" id="119954"/>
    <lineage>
        <taxon>Eukaryota</taxon>
        <taxon>Viridiplantae</taxon>
        <taxon>Streptophyta</taxon>
        <taxon>Embryophyta</taxon>
        <taxon>Tracheophyta</taxon>
        <taxon>Spermatophyta</taxon>
        <taxon>Magnoliopsida</taxon>
        <taxon>eudicotyledons</taxon>
        <taxon>Gunneridae</taxon>
        <taxon>Pentapetalae</taxon>
        <taxon>rosids</taxon>
        <taxon>malvids</taxon>
        <taxon>Myrtales</taxon>
        <taxon>Melastomataceae</taxon>
        <taxon>Melastomatoideae</taxon>
        <taxon>Melastomateae</taxon>
        <taxon>Melastoma</taxon>
    </lineage>
</organism>
<protein>
    <submittedName>
        <fullName evidence="1">Uncharacterized protein</fullName>
    </submittedName>
</protein>
<sequence>MRTSLRKLRVLGGGGVGAGGAGSHHSSKHRRGFFEDRKDALSFNQFDELDHACQDLEDMKDCYDNLLSAAAATTNSAYEFSESLRELGACLLEKTALSDDEDSGKVLLMLGKVQYELQRLLDIYRSHITRTITVPSQSLLNELRTVEEMKYQCDEKRTTYEYMICKQKEKNRSKSGKGENFSMQQLQDAHEQFDEEVTLFMFRLKSLKQGQSRSLLTQAARHHAAQLRFFKKALKSLEGVEPHVEYVTEQQHIDYPFDGLDDEDDDDMDDDSYDTNDDGELSFDYAQSHTEGAASPIQQSMELDQADLTFPATSMAESPKVVLERNTGEKNLFLGGGTQSAPLLADRKSEPIEKPIPVRQFSTRKLQTYVLPTPVGNSKNSSSSTSINRSPTLRQSSLNWQNQKLWHSTPLEPKRQGKSPADVKHSRNPGLGSSIIFKETNQPVSSPLPPPLKEEFPFSKHDPFGGSSYKKMRRQSLSGPLSNKKQPFHQVQEKSPILYSGSTFRNLISMSQPFSSPPKVSPASSPPLTSPKISELHELPRPPANSGYASSRTAGLVGYSAPLVSRAMDRDISGKHEGDLPTIASPLPIPPLGVSRSLSIPASASRGMELLVPKLLDMPQNSETSGEVFSPPLTPITLPRIRLPINPGVTQPVSPLAGTN</sequence>
<reference evidence="2" key="1">
    <citation type="journal article" date="2023" name="Front. Plant Sci.">
        <title>Chromosomal-level genome assembly of Melastoma candidum provides insights into trichome evolution.</title>
        <authorList>
            <person name="Zhong Y."/>
            <person name="Wu W."/>
            <person name="Sun C."/>
            <person name="Zou P."/>
            <person name="Liu Y."/>
            <person name="Dai S."/>
            <person name="Zhou R."/>
        </authorList>
    </citation>
    <scope>NUCLEOTIDE SEQUENCE [LARGE SCALE GENOMIC DNA]</scope>
</reference>
<proteinExistence type="predicted"/>